<dbReference type="Proteomes" id="UP000244874">
    <property type="component" value="Unassembled WGS sequence"/>
</dbReference>
<proteinExistence type="predicted"/>
<dbReference type="Gene3D" id="1.10.443.10">
    <property type="entry name" value="Intergrase catalytic core"/>
    <property type="match status" value="1"/>
</dbReference>
<dbReference type="GO" id="GO:0006310">
    <property type="term" value="P:DNA recombination"/>
    <property type="evidence" value="ECO:0007669"/>
    <property type="project" value="UniProtKB-KW"/>
</dbReference>
<evidence type="ECO:0000256" key="1">
    <source>
        <dbReference type="ARBA" id="ARBA00023172"/>
    </source>
</evidence>
<dbReference type="InterPro" id="IPR013762">
    <property type="entry name" value="Integrase-like_cat_sf"/>
</dbReference>
<dbReference type="SUPFAM" id="SSF56349">
    <property type="entry name" value="DNA breaking-rejoining enzymes"/>
    <property type="match status" value="1"/>
</dbReference>
<keyword evidence="1" id="KW-0233">DNA recombination</keyword>
<comment type="caution">
    <text evidence="2">The sequence shown here is derived from an EMBL/GenBank/DDBJ whole genome shotgun (WGS) entry which is preliminary data.</text>
</comment>
<organism evidence="2 3">
    <name type="scientific">Pseudomonas plecoglossicida</name>
    <dbReference type="NCBI Taxonomy" id="70775"/>
    <lineage>
        <taxon>Bacteria</taxon>
        <taxon>Pseudomonadati</taxon>
        <taxon>Pseudomonadota</taxon>
        <taxon>Gammaproteobacteria</taxon>
        <taxon>Pseudomonadales</taxon>
        <taxon>Pseudomonadaceae</taxon>
        <taxon>Pseudomonas</taxon>
    </lineage>
</organism>
<gene>
    <name evidence="2" type="ORF">DBB42_13055</name>
</gene>
<evidence type="ECO:0000313" key="2">
    <source>
        <dbReference type="EMBL" id="PTU51854.1"/>
    </source>
</evidence>
<accession>A0A2R7UL41</accession>
<evidence type="ECO:0008006" key="4">
    <source>
        <dbReference type="Google" id="ProtNLM"/>
    </source>
</evidence>
<sequence>MAKVSLVEYFDESSSPWLADGDGWFMPHDDYVIGIGPDGALVRFKDNTWFLYNRGIAVNKKNQISVVYKGERLSAQASINLKQSKSILMVLDRHAYQSPGKPLGVASMNRYNLALQHVRRYSLKSGLNVFEVLSSARHLGEAYELYKKNASSSCDALHDLVVKLSFLPLRYVGFKPASIPFAMRPSPERDAFREYHQTEIIPTEIYLNMLVDYKAVVTDFLAVKDRLRDFALRISADEHYARNGNSHRGKSTSYEDALVEAGLVEYTKKYNVTSVLELLRQFGAIYYACIMLIYAFTGMRKSEAYSLKLSSLQVLSKKGVVQARKLNGFTTKFRGVRKRVAWYTSVDVEAPFEAASYICNLILECNDVQLDDQYLFISVGYFPFSSSAAKLSPLDSDAPTCGNYEPSRYQMHFSAITIWAHHVAELKNLNPFRVWEAEEKFEVGSQWPLKIHQSRRSTAVYAMASGLVSLAALKNMLKHLTVAMSRYYAKGSVYAHNILKRSEGDKDAWVARYQESELFVRSFQYVKELIIPDEVLKGPAGTWIERNSKPVLKSLAYADSLEKTLGKMKKGQIFYRPTPVGGCTLNGPCEKRIAVSFVGCDGCSNAAIVQSKLIKLISIQEKSVHRLKGTPEFQFENNTLLELNDMAHKLGVA</sequence>
<dbReference type="GO" id="GO:0003677">
    <property type="term" value="F:DNA binding"/>
    <property type="evidence" value="ECO:0007669"/>
    <property type="project" value="InterPro"/>
</dbReference>
<reference evidence="2 3" key="1">
    <citation type="submission" date="2018-04" db="EMBL/GenBank/DDBJ databases">
        <authorList>
            <person name="Go L.Y."/>
            <person name="Mitchell J.A."/>
        </authorList>
    </citation>
    <scope>NUCLEOTIDE SEQUENCE [LARGE SCALE GENOMIC DNA]</scope>
    <source>
        <strain evidence="2 3">KCJK7865</strain>
    </source>
</reference>
<dbReference type="RefSeq" id="WP_108480699.1">
    <property type="nucleotide sequence ID" value="NZ_QANO01000111.1"/>
</dbReference>
<protein>
    <recommendedName>
        <fullName evidence="4">Integrase</fullName>
    </recommendedName>
</protein>
<dbReference type="EMBL" id="QANO01000111">
    <property type="protein sequence ID" value="PTU51854.1"/>
    <property type="molecule type" value="Genomic_DNA"/>
</dbReference>
<dbReference type="AlphaFoldDB" id="A0A2R7UL41"/>
<evidence type="ECO:0000313" key="3">
    <source>
        <dbReference type="Proteomes" id="UP000244874"/>
    </source>
</evidence>
<dbReference type="GO" id="GO:0015074">
    <property type="term" value="P:DNA integration"/>
    <property type="evidence" value="ECO:0007669"/>
    <property type="project" value="InterPro"/>
</dbReference>
<dbReference type="InterPro" id="IPR011010">
    <property type="entry name" value="DNA_brk_join_enz"/>
</dbReference>
<name>A0A2R7UL41_PSEDL</name>